<dbReference type="Gene3D" id="3.30.565.10">
    <property type="entry name" value="Histidine kinase-like ATPase, C-terminal domain"/>
    <property type="match status" value="1"/>
</dbReference>
<feature type="domain" description="Histidine kinase" evidence="15">
    <location>
        <begin position="243"/>
        <end position="462"/>
    </location>
</feature>
<dbReference type="PANTHER" id="PTHR45339:SF1">
    <property type="entry name" value="HYBRID SIGNAL TRANSDUCTION HISTIDINE KINASE J"/>
    <property type="match status" value="1"/>
</dbReference>
<evidence type="ECO:0000256" key="3">
    <source>
        <dbReference type="ARBA" id="ARBA00012438"/>
    </source>
</evidence>
<dbReference type="SUPFAM" id="SSF52172">
    <property type="entry name" value="CheY-like"/>
    <property type="match status" value="1"/>
</dbReference>
<dbReference type="InterPro" id="IPR036097">
    <property type="entry name" value="HisK_dim/P_sf"/>
</dbReference>
<evidence type="ECO:0000259" key="15">
    <source>
        <dbReference type="PROSITE" id="PS50109"/>
    </source>
</evidence>
<comment type="catalytic activity">
    <reaction evidence="1">
        <text>ATP + protein L-histidine = ADP + protein N-phospho-L-histidine.</text>
        <dbReference type="EC" id="2.7.13.3"/>
    </reaction>
</comment>
<comment type="subcellular location">
    <subcellularLocation>
        <location evidence="2">Cell membrane</location>
        <topology evidence="2">Multi-pass membrane protein</topology>
    </subcellularLocation>
</comment>
<evidence type="ECO:0000256" key="4">
    <source>
        <dbReference type="ARBA" id="ARBA00022475"/>
    </source>
</evidence>
<name>A0ABP3WNE7_9ALTE</name>
<dbReference type="InterPro" id="IPR005467">
    <property type="entry name" value="His_kinase_dom"/>
</dbReference>
<protein>
    <recommendedName>
        <fullName evidence="3">histidine kinase</fullName>
        <ecNumber evidence="3">2.7.13.3</ecNumber>
    </recommendedName>
</protein>
<dbReference type="Gene3D" id="3.40.50.2300">
    <property type="match status" value="1"/>
</dbReference>
<keyword evidence="5 13" id="KW-0597">Phosphoprotein</keyword>
<dbReference type="InterPro" id="IPR011006">
    <property type="entry name" value="CheY-like_superfamily"/>
</dbReference>
<keyword evidence="19" id="KW-1185">Reference proteome</keyword>
<dbReference type="SMART" id="SM00448">
    <property type="entry name" value="REC"/>
    <property type="match status" value="1"/>
</dbReference>
<evidence type="ECO:0000313" key="18">
    <source>
        <dbReference type="EMBL" id="GAA0852797.1"/>
    </source>
</evidence>
<dbReference type="SUPFAM" id="SSF47226">
    <property type="entry name" value="Histidine-containing phosphotransfer domain, HPT domain"/>
    <property type="match status" value="1"/>
</dbReference>
<evidence type="ECO:0000256" key="13">
    <source>
        <dbReference type="PROSITE-ProRule" id="PRU00169"/>
    </source>
</evidence>
<evidence type="ECO:0000256" key="1">
    <source>
        <dbReference type="ARBA" id="ARBA00000085"/>
    </source>
</evidence>
<keyword evidence="9" id="KW-1133">Transmembrane helix</keyword>
<keyword evidence="8" id="KW-0067">ATP-binding</keyword>
<dbReference type="Pfam" id="PF00072">
    <property type="entry name" value="Response_reg"/>
    <property type="match status" value="1"/>
</dbReference>
<keyword evidence="4" id="KW-1003">Cell membrane</keyword>
<reference evidence="19" key="1">
    <citation type="journal article" date="2019" name="Int. J. Syst. Evol. Microbiol.">
        <title>The Global Catalogue of Microorganisms (GCM) 10K type strain sequencing project: providing services to taxonomists for standard genome sequencing and annotation.</title>
        <authorList>
            <consortium name="The Broad Institute Genomics Platform"/>
            <consortium name="The Broad Institute Genome Sequencing Center for Infectious Disease"/>
            <person name="Wu L."/>
            <person name="Ma J."/>
        </authorList>
    </citation>
    <scope>NUCLEOTIDE SEQUENCE [LARGE SCALE GENOMIC DNA]</scope>
    <source>
        <strain evidence="19">JCM 15896</strain>
    </source>
</reference>
<keyword evidence="10" id="KW-0902">Two-component regulatory system</keyword>
<dbReference type="PANTHER" id="PTHR45339">
    <property type="entry name" value="HYBRID SIGNAL TRANSDUCTION HISTIDINE KINASE J"/>
    <property type="match status" value="1"/>
</dbReference>
<organism evidence="18 19">
    <name type="scientific">Aliiglaciecola litoralis</name>
    <dbReference type="NCBI Taxonomy" id="582857"/>
    <lineage>
        <taxon>Bacteria</taxon>
        <taxon>Pseudomonadati</taxon>
        <taxon>Pseudomonadota</taxon>
        <taxon>Gammaproteobacteria</taxon>
        <taxon>Alteromonadales</taxon>
        <taxon>Alteromonadaceae</taxon>
        <taxon>Aliiglaciecola</taxon>
    </lineage>
</organism>
<dbReference type="Gene3D" id="1.10.287.130">
    <property type="match status" value="1"/>
</dbReference>
<dbReference type="EMBL" id="BAAAFD010000001">
    <property type="protein sequence ID" value="GAA0852797.1"/>
    <property type="molecule type" value="Genomic_DNA"/>
</dbReference>
<dbReference type="SMART" id="SM00387">
    <property type="entry name" value="HATPase_c"/>
    <property type="match status" value="1"/>
</dbReference>
<dbReference type="PROSITE" id="PS50110">
    <property type="entry name" value="RESPONSE_REGULATORY"/>
    <property type="match status" value="1"/>
</dbReference>
<gene>
    <name evidence="18" type="ORF">GCM10009114_03860</name>
</gene>
<evidence type="ECO:0000256" key="6">
    <source>
        <dbReference type="ARBA" id="ARBA00022692"/>
    </source>
</evidence>
<evidence type="ECO:0000256" key="7">
    <source>
        <dbReference type="ARBA" id="ARBA00022741"/>
    </source>
</evidence>
<dbReference type="InterPro" id="IPR001789">
    <property type="entry name" value="Sig_transdc_resp-reg_receiver"/>
</dbReference>
<keyword evidence="6" id="KW-0812">Transmembrane</keyword>
<dbReference type="SMART" id="SM00388">
    <property type="entry name" value="HisKA"/>
    <property type="match status" value="1"/>
</dbReference>
<evidence type="ECO:0000256" key="12">
    <source>
        <dbReference type="PROSITE-ProRule" id="PRU00110"/>
    </source>
</evidence>
<feature type="domain" description="HPt" evidence="17">
    <location>
        <begin position="789"/>
        <end position="889"/>
    </location>
</feature>
<dbReference type="InterPro" id="IPR036890">
    <property type="entry name" value="HATPase_C_sf"/>
</dbReference>
<proteinExistence type="predicted"/>
<feature type="modified residue" description="Phosphohistidine" evidence="12">
    <location>
        <position position="828"/>
    </location>
</feature>
<feature type="coiled-coil region" evidence="14">
    <location>
        <begin position="708"/>
        <end position="735"/>
    </location>
</feature>
<dbReference type="Proteomes" id="UP001500359">
    <property type="component" value="Unassembled WGS sequence"/>
</dbReference>
<dbReference type="InterPro" id="IPR004358">
    <property type="entry name" value="Sig_transdc_His_kin-like_C"/>
</dbReference>
<evidence type="ECO:0000256" key="8">
    <source>
        <dbReference type="ARBA" id="ARBA00022840"/>
    </source>
</evidence>
<dbReference type="SUPFAM" id="SSF47384">
    <property type="entry name" value="Homodimeric domain of signal transducing histidine kinase"/>
    <property type="match status" value="1"/>
</dbReference>
<evidence type="ECO:0000256" key="10">
    <source>
        <dbReference type="ARBA" id="ARBA00023012"/>
    </source>
</evidence>
<dbReference type="CDD" id="cd00088">
    <property type="entry name" value="HPT"/>
    <property type="match status" value="1"/>
</dbReference>
<dbReference type="InterPro" id="IPR008207">
    <property type="entry name" value="Sig_transdc_His_kin_Hpt_dom"/>
</dbReference>
<dbReference type="InterPro" id="IPR003661">
    <property type="entry name" value="HisK_dim/P_dom"/>
</dbReference>
<dbReference type="PRINTS" id="PR00344">
    <property type="entry name" value="BCTRLSENSOR"/>
</dbReference>
<dbReference type="CDD" id="cd17546">
    <property type="entry name" value="REC_hyHK_CKI1_RcsC-like"/>
    <property type="match status" value="1"/>
</dbReference>
<accession>A0ABP3WNE7</accession>
<evidence type="ECO:0000256" key="11">
    <source>
        <dbReference type="ARBA" id="ARBA00023136"/>
    </source>
</evidence>
<keyword evidence="14" id="KW-0175">Coiled coil</keyword>
<evidence type="ECO:0000259" key="16">
    <source>
        <dbReference type="PROSITE" id="PS50110"/>
    </source>
</evidence>
<dbReference type="CDD" id="cd00082">
    <property type="entry name" value="HisKA"/>
    <property type="match status" value="1"/>
</dbReference>
<keyword evidence="7" id="KW-0547">Nucleotide-binding</keyword>
<evidence type="ECO:0000256" key="5">
    <source>
        <dbReference type="ARBA" id="ARBA00022553"/>
    </source>
</evidence>
<dbReference type="EC" id="2.7.13.3" evidence="3"/>
<feature type="domain" description="Response regulatory" evidence="16">
    <location>
        <begin position="597"/>
        <end position="716"/>
    </location>
</feature>
<dbReference type="InterPro" id="IPR036641">
    <property type="entry name" value="HPT_dom_sf"/>
</dbReference>
<evidence type="ECO:0000313" key="19">
    <source>
        <dbReference type="Proteomes" id="UP001500359"/>
    </source>
</evidence>
<evidence type="ECO:0000259" key="17">
    <source>
        <dbReference type="PROSITE" id="PS50894"/>
    </source>
</evidence>
<comment type="caution">
    <text evidence="18">The sequence shown here is derived from an EMBL/GenBank/DDBJ whole genome shotgun (WGS) entry which is preliminary data.</text>
</comment>
<dbReference type="Pfam" id="PF01627">
    <property type="entry name" value="Hpt"/>
    <property type="match status" value="1"/>
</dbReference>
<dbReference type="PROSITE" id="PS50109">
    <property type="entry name" value="HIS_KIN"/>
    <property type="match status" value="1"/>
</dbReference>
<dbReference type="Gene3D" id="1.20.120.160">
    <property type="entry name" value="HPT domain"/>
    <property type="match status" value="1"/>
</dbReference>
<evidence type="ECO:0000256" key="9">
    <source>
        <dbReference type="ARBA" id="ARBA00022989"/>
    </source>
</evidence>
<dbReference type="InterPro" id="IPR003594">
    <property type="entry name" value="HATPase_dom"/>
</dbReference>
<keyword evidence="11" id="KW-0472">Membrane</keyword>
<evidence type="ECO:0000256" key="14">
    <source>
        <dbReference type="SAM" id="Coils"/>
    </source>
</evidence>
<evidence type="ECO:0000256" key="2">
    <source>
        <dbReference type="ARBA" id="ARBA00004651"/>
    </source>
</evidence>
<dbReference type="Pfam" id="PF02518">
    <property type="entry name" value="HATPase_c"/>
    <property type="match status" value="1"/>
</dbReference>
<dbReference type="PROSITE" id="PS50894">
    <property type="entry name" value="HPT"/>
    <property type="match status" value="1"/>
</dbReference>
<dbReference type="SUPFAM" id="SSF55874">
    <property type="entry name" value="ATPase domain of HSP90 chaperone/DNA topoisomerase II/histidine kinase"/>
    <property type="match status" value="1"/>
</dbReference>
<dbReference type="Pfam" id="PF00512">
    <property type="entry name" value="HisKA"/>
    <property type="match status" value="1"/>
</dbReference>
<feature type="modified residue" description="4-aspartylphosphate" evidence="13">
    <location>
        <position position="646"/>
    </location>
</feature>
<sequence>MTDNEKALGLINLFTHPVIVVNKDCQLVAVNTTFEQDTELSENLDSLLTKLTPLISSQEELVYWQKGGREKCLTRMPMHDELCMIKIANSKPLALAKRYHNLVNAINQMSDAIIIIDHHFKIDLINDQFIEMFPFVTKHHQGKLSAFELIEKIANFLSPNDPVYERKIFRFLRFKLSNHHECNLAFSLPNGEFFSYRDNLTHGNERSGLCINESQFKELNEQLESAFNEATELSDAKSNFMAAMSHEVRTPLNAIIGLVDLCMLEPTLQKHEYIKRMRSSATALLHLVNDVLDFTKFDANKVQLTLVNIQLREFCEKVIDSFAGQAQSKNTALMLFVDPNLPQYVIADDVRLSQILYNLISNGLKFNNNSAPELWLHVSQDSLTGYTRFSVKDNGIGIKKSQQTSIFDRFSQANHNIHRQYGGTGIGLSLCQKICNMMEGDIYVKSQEGEGSEFIVQLPLQSSGESEISKIDFAKLANKTLITNDRTFYQVMELYSQSLKFEITYVKEVPGSLSPDAILCIDKTLIDDPAMLTHYSAEQVVLLMDALIEGACEEFRKIHRTPVRLKQILKLVQSPDPLTTSNTSQQPADDLIKVNQRVLVVEDNSDNMFVLKKQFQTLGIDASFALTPEDAVIFFEQQKFDIVISDFQMPAVSGAELLKILRETEKFEERPPALMVILTADKTKRCTEACFAAGANRIMMKPMTVDELVSLMNDNAETAKRNQQLNMENKAKKQDADLKPYYFEDTDIQSELEDEGIFYADNIGILEDATDSEQIMQIECLRSILGYTDEHEEHQYLQGFAQSLLESAKDMERAYLARDIKTLGKLVHSLKSSALIIGASQLSQQCEILETICSQSDIDMQQINTSWQQTLKNIEQLINHIGEYCSNDS</sequence>